<dbReference type="OrthoDB" id="1470350at2759"/>
<dbReference type="PANTHER" id="PTHR24296">
    <property type="entry name" value="CYTOCHROME P450"/>
    <property type="match status" value="1"/>
</dbReference>
<proteinExistence type="inferred from homology"/>
<dbReference type="Pfam" id="PF00067">
    <property type="entry name" value="p450"/>
    <property type="match status" value="2"/>
</dbReference>
<keyword evidence="4" id="KW-0560">Oxidoreductase</keyword>
<dbReference type="GO" id="GO:0005506">
    <property type="term" value="F:iron ion binding"/>
    <property type="evidence" value="ECO:0007669"/>
    <property type="project" value="InterPro"/>
</dbReference>
<dbReference type="Gene3D" id="1.10.630.10">
    <property type="entry name" value="Cytochrome P450"/>
    <property type="match status" value="3"/>
</dbReference>
<organism evidence="6 7">
    <name type="scientific">Actinidia rufa</name>
    <dbReference type="NCBI Taxonomy" id="165716"/>
    <lineage>
        <taxon>Eukaryota</taxon>
        <taxon>Viridiplantae</taxon>
        <taxon>Streptophyta</taxon>
        <taxon>Embryophyta</taxon>
        <taxon>Tracheophyta</taxon>
        <taxon>Spermatophyta</taxon>
        <taxon>Magnoliopsida</taxon>
        <taxon>eudicotyledons</taxon>
        <taxon>Gunneridae</taxon>
        <taxon>Pentapetalae</taxon>
        <taxon>asterids</taxon>
        <taxon>Ericales</taxon>
        <taxon>Actinidiaceae</taxon>
        <taxon>Actinidia</taxon>
    </lineage>
</organism>
<accession>A0A7J0FJI2</accession>
<reference evidence="6 7" key="1">
    <citation type="submission" date="2019-07" db="EMBL/GenBank/DDBJ databases">
        <title>De Novo Assembly of kiwifruit Actinidia rufa.</title>
        <authorList>
            <person name="Sugita-Konishi S."/>
            <person name="Sato K."/>
            <person name="Mori E."/>
            <person name="Abe Y."/>
            <person name="Kisaki G."/>
            <person name="Hamano K."/>
            <person name="Suezawa K."/>
            <person name="Otani M."/>
            <person name="Fukuda T."/>
            <person name="Manabe T."/>
            <person name="Gomi K."/>
            <person name="Tabuchi M."/>
            <person name="Akimitsu K."/>
            <person name="Kataoka I."/>
        </authorList>
    </citation>
    <scope>NUCLEOTIDE SEQUENCE [LARGE SCALE GENOMIC DNA]</scope>
    <source>
        <strain evidence="7">cv. Fuchu</strain>
    </source>
</reference>
<keyword evidence="5" id="KW-0408">Iron</keyword>
<evidence type="ECO:0000313" key="7">
    <source>
        <dbReference type="Proteomes" id="UP000585474"/>
    </source>
</evidence>
<dbReference type="GO" id="GO:0016705">
    <property type="term" value="F:oxidoreductase activity, acting on paired donors, with incorporation or reduction of molecular oxygen"/>
    <property type="evidence" value="ECO:0007669"/>
    <property type="project" value="InterPro"/>
</dbReference>
<dbReference type="PRINTS" id="PR00385">
    <property type="entry name" value="P450"/>
</dbReference>
<evidence type="ECO:0000256" key="1">
    <source>
        <dbReference type="ARBA" id="ARBA00001971"/>
    </source>
</evidence>
<name>A0A7J0FJI2_9ERIC</name>
<keyword evidence="3" id="KW-0479">Metal-binding</keyword>
<comment type="cofactor">
    <cofactor evidence="1">
        <name>heme</name>
        <dbReference type="ChEBI" id="CHEBI:30413"/>
    </cofactor>
</comment>
<evidence type="ECO:0000256" key="5">
    <source>
        <dbReference type="ARBA" id="ARBA00023004"/>
    </source>
</evidence>
<protein>
    <submittedName>
        <fullName evidence="6">Cytochrome P450, family 94, subfamily B, polypeptide 3</fullName>
    </submittedName>
</protein>
<keyword evidence="7" id="KW-1185">Reference proteome</keyword>
<sequence>MLDLELSPTLLYCLLSLLLLLLLNCKYIFKSISSLSSSSSQSSKLPKSYPIIGSFLAIYPNRHRIVQWTADLFRSSSSDTYVLRRPFGRRQVFTADPSVVHHILKTHFHVYPKDSSNRYDPETLIPSLPDVKFAQAFEEAVRISSQRFNHIHPMIWKIKRAFDIGSEKQLRISVNEVREFAREIIREKKNELKTKSSLDSFDLLSRFLSSGHSDEEFVMDIVISFILAGRDTTSAALIWFFWLVSRNEDVERERLLYPPVPMDGKQAAADDMLPDGTFVKKGMRVTYHPYAMGRAEKLWGPDWEEFRPLRWLKRNNTEASEAGKWNFVAKDAYTYPVFQAGPRVCLGKDMAFLQMKRVVAGVFRRFRVVPAFLDGEEPVYMAYLTTKMKGGFPVRIVERAGNF</sequence>
<dbReference type="InterPro" id="IPR001128">
    <property type="entry name" value="Cyt_P450"/>
</dbReference>
<evidence type="ECO:0000256" key="4">
    <source>
        <dbReference type="ARBA" id="ARBA00023002"/>
    </source>
</evidence>
<dbReference type="AlphaFoldDB" id="A0A7J0FJI2"/>
<dbReference type="SUPFAM" id="SSF48264">
    <property type="entry name" value="Cytochrome P450"/>
    <property type="match status" value="1"/>
</dbReference>
<comment type="caution">
    <text evidence="6">The sequence shown here is derived from an EMBL/GenBank/DDBJ whole genome shotgun (WGS) entry which is preliminary data.</text>
</comment>
<dbReference type="GO" id="GO:0004497">
    <property type="term" value="F:monooxygenase activity"/>
    <property type="evidence" value="ECO:0007669"/>
    <property type="project" value="InterPro"/>
</dbReference>
<evidence type="ECO:0000256" key="3">
    <source>
        <dbReference type="ARBA" id="ARBA00022723"/>
    </source>
</evidence>
<evidence type="ECO:0000256" key="2">
    <source>
        <dbReference type="ARBA" id="ARBA00010617"/>
    </source>
</evidence>
<dbReference type="GO" id="GO:0020037">
    <property type="term" value="F:heme binding"/>
    <property type="evidence" value="ECO:0007669"/>
    <property type="project" value="InterPro"/>
</dbReference>
<comment type="similarity">
    <text evidence="2">Belongs to the cytochrome P450 family.</text>
</comment>
<dbReference type="EMBL" id="BJWL01000013">
    <property type="protein sequence ID" value="GFY98854.1"/>
    <property type="molecule type" value="Genomic_DNA"/>
</dbReference>
<dbReference type="Proteomes" id="UP000585474">
    <property type="component" value="Unassembled WGS sequence"/>
</dbReference>
<dbReference type="InterPro" id="IPR036396">
    <property type="entry name" value="Cyt_P450_sf"/>
</dbReference>
<evidence type="ECO:0000313" key="6">
    <source>
        <dbReference type="EMBL" id="GFY98854.1"/>
    </source>
</evidence>
<gene>
    <name evidence="6" type="ORF">Acr_13g0002550</name>
</gene>